<dbReference type="Proteomes" id="UP000606193">
    <property type="component" value="Unassembled WGS sequence"/>
</dbReference>
<feature type="transmembrane region" description="Helical" evidence="1">
    <location>
        <begin position="7"/>
        <end position="27"/>
    </location>
</feature>
<evidence type="ECO:0000256" key="1">
    <source>
        <dbReference type="SAM" id="Phobius"/>
    </source>
</evidence>
<gene>
    <name evidence="2" type="ORF">H8704_09230</name>
</gene>
<feature type="transmembrane region" description="Helical" evidence="1">
    <location>
        <begin position="105"/>
        <end position="133"/>
    </location>
</feature>
<keyword evidence="1" id="KW-1133">Transmembrane helix</keyword>
<protein>
    <recommendedName>
        <fullName evidence="4">TM2 domain-containing protein</fullName>
    </recommendedName>
</protein>
<sequence length="183" mass="20786">MKRKRGPFMTFILSCIPGAGQMYLGFFKEGVSLMLLFIGVLVLSSWLYVDVLGLLAIVVWFYAFFDAINKNSMPDEEFAALEDHYVLLENVQELPRLSVGRGRKFAAVFLILFGIYLLGNDVVAIMAQCGIYLSYELSRILTRYIPQMLISFLIIGLGIKMILGKKSDLQDDDDKYLEGREDE</sequence>
<comment type="caution">
    <text evidence="2">The sequence shown here is derived from an EMBL/GenBank/DDBJ whole genome shotgun (WGS) entry which is preliminary data.</text>
</comment>
<organism evidence="2 3">
    <name type="scientific">Jutongia huaianensis</name>
    <dbReference type="NCBI Taxonomy" id="2763668"/>
    <lineage>
        <taxon>Bacteria</taxon>
        <taxon>Bacillati</taxon>
        <taxon>Bacillota</taxon>
        <taxon>Clostridia</taxon>
        <taxon>Lachnospirales</taxon>
        <taxon>Lachnospiraceae</taxon>
        <taxon>Jutongia</taxon>
    </lineage>
</organism>
<evidence type="ECO:0000313" key="2">
    <source>
        <dbReference type="EMBL" id="MBC8562805.1"/>
    </source>
</evidence>
<reference evidence="2 3" key="1">
    <citation type="submission" date="2020-08" db="EMBL/GenBank/DDBJ databases">
        <title>Genome public.</title>
        <authorList>
            <person name="Liu C."/>
            <person name="Sun Q."/>
        </authorList>
    </citation>
    <scope>NUCLEOTIDE SEQUENCE [LARGE SCALE GENOMIC DNA]</scope>
    <source>
        <strain evidence="2 3">NSJ-37</strain>
    </source>
</reference>
<dbReference type="RefSeq" id="WP_249298068.1">
    <property type="nucleotide sequence ID" value="NZ_JACRSX010000012.1"/>
</dbReference>
<name>A0ABR7N377_9FIRM</name>
<feature type="transmembrane region" description="Helical" evidence="1">
    <location>
        <begin position="145"/>
        <end position="163"/>
    </location>
</feature>
<accession>A0ABR7N377</accession>
<dbReference type="EMBL" id="JACRSX010000012">
    <property type="protein sequence ID" value="MBC8562805.1"/>
    <property type="molecule type" value="Genomic_DNA"/>
</dbReference>
<evidence type="ECO:0000313" key="3">
    <source>
        <dbReference type="Proteomes" id="UP000606193"/>
    </source>
</evidence>
<evidence type="ECO:0008006" key="4">
    <source>
        <dbReference type="Google" id="ProtNLM"/>
    </source>
</evidence>
<feature type="transmembrane region" description="Helical" evidence="1">
    <location>
        <begin position="33"/>
        <end position="63"/>
    </location>
</feature>
<keyword evidence="3" id="KW-1185">Reference proteome</keyword>
<proteinExistence type="predicted"/>
<keyword evidence="1" id="KW-0472">Membrane</keyword>
<keyword evidence="1" id="KW-0812">Transmembrane</keyword>